<accession>A0AAN6NPJ0</accession>
<dbReference type="GO" id="GO:0016747">
    <property type="term" value="F:acyltransferase activity, transferring groups other than amino-acyl groups"/>
    <property type="evidence" value="ECO:0007669"/>
    <property type="project" value="InterPro"/>
</dbReference>
<dbReference type="PANTHER" id="PTHR31360:SF0">
    <property type="entry name" value="OIL BODY-ASSOCIATED PROTEIN 1B"/>
    <property type="match status" value="1"/>
</dbReference>
<evidence type="ECO:0000256" key="2">
    <source>
        <dbReference type="SAM" id="MobiDB-lite"/>
    </source>
</evidence>
<dbReference type="InterPro" id="IPR010686">
    <property type="entry name" value="OBAP-like"/>
</dbReference>
<dbReference type="Pfam" id="PF13508">
    <property type="entry name" value="Acetyltransf_7"/>
    <property type="match status" value="1"/>
</dbReference>
<dbReference type="InterPro" id="IPR000182">
    <property type="entry name" value="GNAT_dom"/>
</dbReference>
<dbReference type="Pfam" id="PF06884">
    <property type="entry name" value="DUF1264"/>
    <property type="match status" value="1"/>
</dbReference>
<evidence type="ECO:0000313" key="5">
    <source>
        <dbReference type="Proteomes" id="UP001303222"/>
    </source>
</evidence>
<feature type="region of interest" description="Disordered" evidence="2">
    <location>
        <begin position="123"/>
        <end position="151"/>
    </location>
</feature>
<proteinExistence type="inferred from homology"/>
<evidence type="ECO:0000256" key="1">
    <source>
        <dbReference type="ARBA" id="ARBA00009740"/>
    </source>
</evidence>
<dbReference type="PROSITE" id="PS51186">
    <property type="entry name" value="GNAT"/>
    <property type="match status" value="1"/>
</dbReference>
<feature type="region of interest" description="Disordered" evidence="2">
    <location>
        <begin position="446"/>
        <end position="489"/>
    </location>
</feature>
<comment type="similarity">
    <text evidence="1">Belongs to the OBAP family.</text>
</comment>
<dbReference type="EMBL" id="MU859249">
    <property type="protein sequence ID" value="KAK3948701.1"/>
    <property type="molecule type" value="Genomic_DNA"/>
</dbReference>
<evidence type="ECO:0000313" key="4">
    <source>
        <dbReference type="EMBL" id="KAK3948701.1"/>
    </source>
</evidence>
<dbReference type="CDD" id="cd04301">
    <property type="entry name" value="NAT_SF"/>
    <property type="match status" value="1"/>
</dbReference>
<comment type="caution">
    <text evidence="4">The sequence shown here is derived from an EMBL/GenBank/DDBJ whole genome shotgun (WGS) entry which is preliminary data.</text>
</comment>
<dbReference type="AlphaFoldDB" id="A0AAN6NPJ0"/>
<keyword evidence="5" id="KW-1185">Reference proteome</keyword>
<evidence type="ECO:0000259" key="3">
    <source>
        <dbReference type="PROSITE" id="PS51186"/>
    </source>
</evidence>
<reference evidence="4" key="2">
    <citation type="submission" date="2023-06" db="EMBL/GenBank/DDBJ databases">
        <authorList>
            <consortium name="Lawrence Berkeley National Laboratory"/>
            <person name="Mondo S.J."/>
            <person name="Hensen N."/>
            <person name="Bonometti L."/>
            <person name="Westerberg I."/>
            <person name="Brannstrom I.O."/>
            <person name="Guillou S."/>
            <person name="Cros-Aarteil S."/>
            <person name="Calhoun S."/>
            <person name="Haridas S."/>
            <person name="Kuo A."/>
            <person name="Pangilinan J."/>
            <person name="Riley R."/>
            <person name="Labutti K."/>
            <person name="Andreopoulos B."/>
            <person name="Lipzen A."/>
            <person name="Chen C."/>
            <person name="Yanf M."/>
            <person name="Daum C."/>
            <person name="Ng V."/>
            <person name="Clum A."/>
            <person name="Steindorff A."/>
            <person name="Ohm R."/>
            <person name="Martin F."/>
            <person name="Silar P."/>
            <person name="Natvig D."/>
            <person name="Lalanne C."/>
            <person name="Gautier V."/>
            <person name="Ament-Velasquez S.L."/>
            <person name="Kruys A."/>
            <person name="Hutchinson M.I."/>
            <person name="Powell A.J."/>
            <person name="Barry K."/>
            <person name="Miller A.N."/>
            <person name="Grigoriev I.V."/>
            <person name="Debuchy R."/>
            <person name="Gladieux P."/>
            <person name="Thoren M.H."/>
            <person name="Johannesson H."/>
        </authorList>
    </citation>
    <scope>NUCLEOTIDE SEQUENCE</scope>
    <source>
        <strain evidence="4">CBS 626.80</strain>
    </source>
</reference>
<feature type="compositionally biased region" description="Polar residues" evidence="2">
    <location>
        <begin position="131"/>
        <end position="141"/>
    </location>
</feature>
<gene>
    <name evidence="4" type="ORF">QBC32DRAFT_268293</name>
</gene>
<dbReference type="InterPro" id="IPR016181">
    <property type="entry name" value="Acyl_CoA_acyltransferase"/>
</dbReference>
<dbReference type="PANTHER" id="PTHR31360">
    <property type="match status" value="1"/>
</dbReference>
<protein>
    <recommendedName>
        <fullName evidence="3">N-acetyltransferase domain-containing protein</fullName>
    </recommendedName>
</protein>
<name>A0AAN6NPJ0_9PEZI</name>
<feature type="domain" description="N-acetyltransferase" evidence="3">
    <location>
        <begin position="163"/>
        <end position="242"/>
    </location>
</feature>
<dbReference type="SUPFAM" id="SSF55729">
    <property type="entry name" value="Acyl-CoA N-acyltransferases (Nat)"/>
    <property type="match status" value="1"/>
</dbReference>
<dbReference type="Gene3D" id="3.40.630.30">
    <property type="match status" value="1"/>
</dbReference>
<reference evidence="4" key="1">
    <citation type="journal article" date="2023" name="Mol. Phylogenet. Evol.">
        <title>Genome-scale phylogeny and comparative genomics of the fungal order Sordariales.</title>
        <authorList>
            <person name="Hensen N."/>
            <person name="Bonometti L."/>
            <person name="Westerberg I."/>
            <person name="Brannstrom I.O."/>
            <person name="Guillou S."/>
            <person name="Cros-Aarteil S."/>
            <person name="Calhoun S."/>
            <person name="Haridas S."/>
            <person name="Kuo A."/>
            <person name="Mondo S."/>
            <person name="Pangilinan J."/>
            <person name="Riley R."/>
            <person name="LaButti K."/>
            <person name="Andreopoulos B."/>
            <person name="Lipzen A."/>
            <person name="Chen C."/>
            <person name="Yan M."/>
            <person name="Daum C."/>
            <person name="Ng V."/>
            <person name="Clum A."/>
            <person name="Steindorff A."/>
            <person name="Ohm R.A."/>
            <person name="Martin F."/>
            <person name="Silar P."/>
            <person name="Natvig D.O."/>
            <person name="Lalanne C."/>
            <person name="Gautier V."/>
            <person name="Ament-Velasquez S.L."/>
            <person name="Kruys A."/>
            <person name="Hutchinson M.I."/>
            <person name="Powell A.J."/>
            <person name="Barry K."/>
            <person name="Miller A.N."/>
            <person name="Grigoriev I.V."/>
            <person name="Debuchy R."/>
            <person name="Gladieux P."/>
            <person name="Hiltunen Thoren M."/>
            <person name="Johannesson H."/>
        </authorList>
    </citation>
    <scope>NUCLEOTIDE SEQUENCE</scope>
    <source>
        <strain evidence="4">CBS 626.80</strain>
    </source>
</reference>
<sequence>MTVSSDLGSDDKVAVVATSHKLPTSHPPLQCRGRITAPISIAPAHLADDDIFVTSLTNLINDIYTDAERGFWSIDPFVRTNPDEVRSFITSGTLAVAWLPGTSPRYYCIEYLLGCGRVQLLQPSSPSPSSEADNTRTTCHSNPDPDTETETTKIGQFGCLICRPEYRGSGVGKDLIKFAESWAKERGGKKMQVELVVGDGWEHEEKVKLAAWYERAGYRKVKEVDLKEGIPELGPLLAKKAKYRSTKYSSSRPSVPTPSLACHDPSNPLIPGSPKTALSSTLETGASLSQDFSPIKSICAHLNAFHVYASDPTRIVEANHYCAHLTEDVRQCILYDSPNPGARILGIEYMITPKLYETLPQSERRYWHTHVFEVKSGMLIMPKPTGVVPQGVWEKAERTEMEQVVTLYGKIYHLWQVDRGDKLPLGEPQLMTSFTEESQFPDMEKVLDERDSRFPGADWRAKRESRKDIEVPELHPDADWTWKKDKQRQ</sequence>
<dbReference type="Proteomes" id="UP001303222">
    <property type="component" value="Unassembled WGS sequence"/>
</dbReference>
<organism evidence="4 5">
    <name type="scientific">Pseudoneurospora amorphoporcata</name>
    <dbReference type="NCBI Taxonomy" id="241081"/>
    <lineage>
        <taxon>Eukaryota</taxon>
        <taxon>Fungi</taxon>
        <taxon>Dikarya</taxon>
        <taxon>Ascomycota</taxon>
        <taxon>Pezizomycotina</taxon>
        <taxon>Sordariomycetes</taxon>
        <taxon>Sordariomycetidae</taxon>
        <taxon>Sordariales</taxon>
        <taxon>Sordariaceae</taxon>
        <taxon>Pseudoneurospora</taxon>
    </lineage>
</organism>